<proteinExistence type="predicted"/>
<dbReference type="VEuPathDB" id="TriTrypDB:TvY486_1115030"/>
<protein>
    <submittedName>
        <fullName evidence="1">Uncharacterized protein</fullName>
    </submittedName>
</protein>
<feature type="non-terminal residue" evidence="1">
    <location>
        <position position="1"/>
    </location>
</feature>
<dbReference type="AlphaFoldDB" id="G0U8T8"/>
<dbReference type="Gene3D" id="1.25.10.10">
    <property type="entry name" value="Leucine-rich Repeat Variant"/>
    <property type="match status" value="1"/>
</dbReference>
<sequence>CCSFVITNGLYPLDHLLNALAINLELWLQTCGPFFSTRGWLVLLESVEVAIQRAQSGLVPRRSLPRNGTGITTFSSGIVSDAVVGRLCGALARAVRHGVPEVRLTAVRIYASVLKSFGQDALPFMSDLTEAQRRLILLYCNKALPNSSVSWRDLWCEMPAADHVKDS</sequence>
<reference evidence="1" key="1">
    <citation type="journal article" date="2012" name="Proc. Natl. Acad. Sci. U.S.A.">
        <title>Antigenic diversity is generated by distinct evolutionary mechanisms in African trypanosome species.</title>
        <authorList>
            <person name="Jackson A.P."/>
            <person name="Berry A."/>
            <person name="Aslett M."/>
            <person name="Allison H.C."/>
            <person name="Burton P."/>
            <person name="Vavrova-Anderson J."/>
            <person name="Brown R."/>
            <person name="Browne H."/>
            <person name="Corton N."/>
            <person name="Hauser H."/>
            <person name="Gamble J."/>
            <person name="Gilderthorp R."/>
            <person name="Marcello L."/>
            <person name="McQuillan J."/>
            <person name="Otto T.D."/>
            <person name="Quail M.A."/>
            <person name="Sanders M.J."/>
            <person name="van Tonder A."/>
            <person name="Ginger M.L."/>
            <person name="Field M.C."/>
            <person name="Barry J.D."/>
            <person name="Hertz-Fowler C."/>
            <person name="Berriman M."/>
        </authorList>
    </citation>
    <scope>NUCLEOTIDE SEQUENCE</scope>
    <source>
        <strain evidence="1">Y486</strain>
    </source>
</reference>
<dbReference type="EMBL" id="HE573027">
    <property type="protein sequence ID" value="CCC54019.1"/>
    <property type="molecule type" value="Genomic_DNA"/>
</dbReference>
<accession>G0U8T8</accession>
<organism evidence="1">
    <name type="scientific">Trypanosoma vivax (strain Y486)</name>
    <dbReference type="NCBI Taxonomy" id="1055687"/>
    <lineage>
        <taxon>Eukaryota</taxon>
        <taxon>Discoba</taxon>
        <taxon>Euglenozoa</taxon>
        <taxon>Kinetoplastea</taxon>
        <taxon>Metakinetoplastina</taxon>
        <taxon>Trypanosomatida</taxon>
        <taxon>Trypanosomatidae</taxon>
        <taxon>Trypanosoma</taxon>
        <taxon>Duttonella</taxon>
    </lineage>
</organism>
<gene>
    <name evidence="1" type="ORF">TVY486_1115030</name>
</gene>
<name>G0U8T8_TRYVY</name>
<evidence type="ECO:0000313" key="1">
    <source>
        <dbReference type="EMBL" id="CCC54019.1"/>
    </source>
</evidence>
<dbReference type="InterPro" id="IPR011989">
    <property type="entry name" value="ARM-like"/>
</dbReference>